<keyword evidence="9" id="KW-0175">Coiled coil</keyword>
<evidence type="ECO:0000256" key="2">
    <source>
        <dbReference type="ARBA" id="ARBA00022475"/>
    </source>
</evidence>
<comment type="subcellular location">
    <subcellularLocation>
        <location evidence="1">Cell membrane</location>
        <topology evidence="1">Multi-pass membrane protein</topology>
    </subcellularLocation>
</comment>
<dbReference type="CDD" id="cd11386">
    <property type="entry name" value="MCP_signal"/>
    <property type="match status" value="1"/>
</dbReference>
<evidence type="ECO:0000256" key="5">
    <source>
        <dbReference type="ARBA" id="ARBA00022989"/>
    </source>
</evidence>
<dbReference type="SUPFAM" id="SSF58104">
    <property type="entry name" value="Methyl-accepting chemotaxis protein (MCP) signaling domain"/>
    <property type="match status" value="1"/>
</dbReference>
<evidence type="ECO:0000259" key="11">
    <source>
        <dbReference type="PROSITE" id="PS50111"/>
    </source>
</evidence>
<evidence type="ECO:0000256" key="4">
    <source>
        <dbReference type="ARBA" id="ARBA00022692"/>
    </source>
</evidence>
<keyword evidence="3" id="KW-0145">Chemotaxis</keyword>
<evidence type="ECO:0000256" key="3">
    <source>
        <dbReference type="ARBA" id="ARBA00022500"/>
    </source>
</evidence>
<dbReference type="Proteomes" id="UP001163115">
    <property type="component" value="Chromosome"/>
</dbReference>
<dbReference type="Gene3D" id="1.10.287.950">
    <property type="entry name" value="Methyl-accepting chemotaxis protein"/>
    <property type="match status" value="1"/>
</dbReference>
<organism evidence="12 13">
    <name type="scientific">Lacrimispora xylanolytica</name>
    <dbReference type="NCBI Taxonomy" id="29375"/>
    <lineage>
        <taxon>Bacteria</taxon>
        <taxon>Bacillati</taxon>
        <taxon>Bacillota</taxon>
        <taxon>Clostridia</taxon>
        <taxon>Lachnospirales</taxon>
        <taxon>Lachnospiraceae</taxon>
        <taxon>Lacrimispora</taxon>
    </lineage>
</organism>
<keyword evidence="6 10" id="KW-0472">Membrane</keyword>
<dbReference type="PANTHER" id="PTHR43531">
    <property type="entry name" value="PROTEIN ICFG"/>
    <property type="match status" value="1"/>
</dbReference>
<keyword evidence="5 10" id="KW-1133">Transmembrane helix</keyword>
<evidence type="ECO:0000256" key="6">
    <source>
        <dbReference type="ARBA" id="ARBA00023136"/>
    </source>
</evidence>
<dbReference type="PROSITE" id="PS50111">
    <property type="entry name" value="CHEMOTAXIS_TRANSDUC_2"/>
    <property type="match status" value="1"/>
</dbReference>
<comment type="similarity">
    <text evidence="7">Belongs to the methyl-accepting chemotaxis (MCP) protein family.</text>
</comment>
<feature type="transmembrane region" description="Helical" evidence="10">
    <location>
        <begin position="207"/>
        <end position="225"/>
    </location>
</feature>
<dbReference type="EMBL" id="CP113524">
    <property type="protein sequence ID" value="WAJ24690.1"/>
    <property type="molecule type" value="Genomic_DNA"/>
</dbReference>
<gene>
    <name evidence="12" type="ORF">OW255_04015</name>
</gene>
<evidence type="ECO:0000256" key="10">
    <source>
        <dbReference type="SAM" id="Phobius"/>
    </source>
</evidence>
<keyword evidence="2" id="KW-1003">Cell membrane</keyword>
<dbReference type="InterPro" id="IPR033480">
    <property type="entry name" value="sCache_2"/>
</dbReference>
<proteinExistence type="inferred from homology"/>
<feature type="domain" description="Methyl-accepting transducer" evidence="11">
    <location>
        <begin position="334"/>
        <end position="563"/>
    </location>
</feature>
<evidence type="ECO:0000256" key="7">
    <source>
        <dbReference type="ARBA" id="ARBA00029447"/>
    </source>
</evidence>
<dbReference type="Gene3D" id="3.30.450.20">
    <property type="entry name" value="PAS domain"/>
    <property type="match status" value="1"/>
</dbReference>
<reference evidence="12" key="1">
    <citation type="submission" date="2022-11" db="EMBL/GenBank/DDBJ databases">
        <title>Lacrimispora xylanolytica sy1, complete genome.</title>
        <authorList>
            <person name="Choi S."/>
        </authorList>
    </citation>
    <scope>NUCLEOTIDE SEQUENCE</scope>
    <source>
        <strain evidence="12">Sy1</strain>
    </source>
</reference>
<evidence type="ECO:0000313" key="12">
    <source>
        <dbReference type="EMBL" id="WAJ24690.1"/>
    </source>
</evidence>
<evidence type="ECO:0000256" key="9">
    <source>
        <dbReference type="SAM" id="Coils"/>
    </source>
</evidence>
<evidence type="ECO:0000256" key="8">
    <source>
        <dbReference type="PROSITE-ProRule" id="PRU00284"/>
    </source>
</evidence>
<dbReference type="RefSeq" id="WP_268115708.1">
    <property type="nucleotide sequence ID" value="NZ_CP113524.1"/>
</dbReference>
<dbReference type="SMART" id="SM01049">
    <property type="entry name" value="Cache_2"/>
    <property type="match status" value="1"/>
</dbReference>
<protein>
    <submittedName>
        <fullName evidence="12">Methyl-accepting chemotaxis protein</fullName>
    </submittedName>
</protein>
<dbReference type="Gene3D" id="6.10.340.10">
    <property type="match status" value="1"/>
</dbReference>
<evidence type="ECO:0000313" key="13">
    <source>
        <dbReference type="Proteomes" id="UP001163115"/>
    </source>
</evidence>
<dbReference type="Pfam" id="PF17200">
    <property type="entry name" value="sCache_2"/>
    <property type="match status" value="1"/>
</dbReference>
<feature type="transmembrane region" description="Helical" evidence="10">
    <location>
        <begin position="15"/>
        <end position="38"/>
    </location>
</feature>
<keyword evidence="4 10" id="KW-0812">Transmembrane</keyword>
<evidence type="ECO:0000256" key="1">
    <source>
        <dbReference type="ARBA" id="ARBA00004651"/>
    </source>
</evidence>
<feature type="coiled-coil region" evidence="9">
    <location>
        <begin position="503"/>
        <end position="533"/>
    </location>
</feature>
<dbReference type="Pfam" id="PF00015">
    <property type="entry name" value="MCPsignal"/>
    <property type="match status" value="1"/>
</dbReference>
<name>A0ABY7ADA8_9FIRM</name>
<dbReference type="InterPro" id="IPR004089">
    <property type="entry name" value="MCPsignal_dom"/>
</dbReference>
<keyword evidence="8" id="KW-0807">Transducer</keyword>
<dbReference type="InterPro" id="IPR051310">
    <property type="entry name" value="MCP_chemotaxis"/>
</dbReference>
<dbReference type="PANTHER" id="PTHR43531:SF11">
    <property type="entry name" value="METHYL-ACCEPTING CHEMOTAXIS PROTEIN 3"/>
    <property type="match status" value="1"/>
</dbReference>
<sequence length="579" mass="63370">METQKKKRLQVRGKLILFVSAMLFTTIFVLTVISYISLDRAYQNWIKSSYESYDQNIKTAVENLVSVLDDNYKRYESGELTEQQAKKNAESIVRNARYDGGSGYFWADTSNGLCAVHMNPEYEGKERFDETDKAGNYYIRSFIENGAKSGGGFTDFYFTKPGQDGVYAKRAYTLRFAPYDWNISTGNYIDDINDAVAAHQKEKLMEMAFLLLVSLGICAAGLFILTGRLSKITAPLTPVAKRLKLLAEGDVHTPPVTISETKDELEVLSKATDELIGQMAEVVADITNHMEHMSRGDMTLPVEKRYAGDFAPIHNSLTLIYQQLNRTLKIIRQSADQVNAGSTQVADAAQALAAGATEQAGTIEELSSSITVVSSQVEQNTTHIEEAVDYVEQTVSRVEESNDKMKQMLNAMDEIKITSDEIGKITKDIDGIASQTNLLALNAAVEAARAGEAGKGFAVVADEVRSLAAKAAEAAKRTALLVENATRAVEDGLTTAKENAELLSDATNQAKHVKELMETVEQASREQSVAMEQVTSSINQISAVVQSNAATAEQSSASSEELSAQANLLRDEVAKFHIL</sequence>
<keyword evidence="13" id="KW-1185">Reference proteome</keyword>
<dbReference type="SMART" id="SM00283">
    <property type="entry name" value="MA"/>
    <property type="match status" value="1"/>
</dbReference>
<accession>A0ABY7ADA8</accession>